<sequence>MIGYYIHHQGSGHRMRAEAITGQLSVPVVALSSADIDSTGYADLIRLMRDDLSENPLDVAAGGALHWAPRLDSGLRARMAQIAEFVSVHRPDAMVVDVSVEVAAFVRLLGVPVIVTAMPGERTDPPHLLAYQLADAIIAPWPQELYQPDWLIPHLHKTTFTGGISRFDGRPLDVATDCESDVLIMTGTGGATTSQEAVTRLAADHPDLTIRGLGPAFGTWSDDPWLQLCSTRLVITNAGQGSVADVAAARKPAVLLPQDRPFDEQLRTGRTVARAGLAHVAPAWPSAGEWATILASIPKSASSWSRWRTAGAARRAAAAIEAVLG</sequence>
<proteinExistence type="predicted"/>
<dbReference type="AlphaFoldDB" id="A0A318RMU8"/>
<accession>A0A318RMU8</accession>
<evidence type="ECO:0008006" key="3">
    <source>
        <dbReference type="Google" id="ProtNLM"/>
    </source>
</evidence>
<organism evidence="1 2">
    <name type="scientific">Williamsia limnetica</name>
    <dbReference type="NCBI Taxonomy" id="882452"/>
    <lineage>
        <taxon>Bacteria</taxon>
        <taxon>Bacillati</taxon>
        <taxon>Actinomycetota</taxon>
        <taxon>Actinomycetes</taxon>
        <taxon>Mycobacteriales</taxon>
        <taxon>Nocardiaceae</taxon>
        <taxon>Williamsia</taxon>
    </lineage>
</organism>
<keyword evidence="2" id="KW-1185">Reference proteome</keyword>
<dbReference type="OrthoDB" id="9809594at2"/>
<dbReference type="Gene3D" id="3.40.50.2000">
    <property type="entry name" value="Glycogen Phosphorylase B"/>
    <property type="match status" value="1"/>
</dbReference>
<gene>
    <name evidence="1" type="ORF">DFR67_106176</name>
</gene>
<evidence type="ECO:0000313" key="1">
    <source>
        <dbReference type="EMBL" id="PYE17473.1"/>
    </source>
</evidence>
<dbReference type="SUPFAM" id="SSF53756">
    <property type="entry name" value="UDP-Glycosyltransferase/glycogen phosphorylase"/>
    <property type="match status" value="1"/>
</dbReference>
<comment type="caution">
    <text evidence="1">The sequence shown here is derived from an EMBL/GenBank/DDBJ whole genome shotgun (WGS) entry which is preliminary data.</text>
</comment>
<dbReference type="Proteomes" id="UP000247591">
    <property type="component" value="Unassembled WGS sequence"/>
</dbReference>
<dbReference type="EMBL" id="QJSP01000006">
    <property type="protein sequence ID" value="PYE17473.1"/>
    <property type="molecule type" value="Genomic_DNA"/>
</dbReference>
<protein>
    <recommendedName>
        <fullName evidence="3">Glycosyltransferase</fullName>
    </recommendedName>
</protein>
<name>A0A318RMU8_WILLI</name>
<reference evidence="1 2" key="1">
    <citation type="submission" date="2018-06" db="EMBL/GenBank/DDBJ databases">
        <title>Genomic Encyclopedia of Type Strains, Phase IV (KMG-IV): sequencing the most valuable type-strain genomes for metagenomic binning, comparative biology and taxonomic classification.</title>
        <authorList>
            <person name="Goeker M."/>
        </authorList>
    </citation>
    <scope>NUCLEOTIDE SEQUENCE [LARGE SCALE GENOMIC DNA]</scope>
    <source>
        <strain evidence="1 2">DSM 45521</strain>
    </source>
</reference>
<dbReference type="RefSeq" id="WP_110469717.1">
    <property type="nucleotide sequence ID" value="NZ_QJSP01000006.1"/>
</dbReference>
<evidence type="ECO:0000313" key="2">
    <source>
        <dbReference type="Proteomes" id="UP000247591"/>
    </source>
</evidence>